<gene>
    <name evidence="4" type="ORF">GCM10010334_16720</name>
</gene>
<dbReference type="Gene3D" id="2.60.60.30">
    <property type="entry name" value="sav2460 like domains"/>
    <property type="match status" value="1"/>
</dbReference>
<name>A0A919C907_9ACTN</name>
<dbReference type="PANTHER" id="PTHR32097:SF4">
    <property type="entry name" value="GENERAL STRESS PROTEIN 16U"/>
    <property type="match status" value="1"/>
</dbReference>
<evidence type="ECO:0000259" key="3">
    <source>
        <dbReference type="Pfam" id="PF02342"/>
    </source>
</evidence>
<dbReference type="Pfam" id="PF02342">
    <property type="entry name" value="TerD"/>
    <property type="match status" value="2"/>
</dbReference>
<proteinExistence type="inferred from homology"/>
<organism evidence="4 5">
    <name type="scientific">Streptomyces finlayi</name>
    <dbReference type="NCBI Taxonomy" id="67296"/>
    <lineage>
        <taxon>Bacteria</taxon>
        <taxon>Bacillati</taxon>
        <taxon>Actinomycetota</taxon>
        <taxon>Actinomycetes</taxon>
        <taxon>Kitasatosporales</taxon>
        <taxon>Streptomycetaceae</taxon>
        <taxon>Streptomyces</taxon>
    </lineage>
</organism>
<feature type="region of interest" description="Disordered" evidence="2">
    <location>
        <begin position="34"/>
        <end position="121"/>
    </location>
</feature>
<feature type="compositionally biased region" description="Low complexity" evidence="2">
    <location>
        <begin position="370"/>
        <end position="380"/>
    </location>
</feature>
<dbReference type="EMBL" id="BMVC01000003">
    <property type="protein sequence ID" value="GHC86044.1"/>
    <property type="molecule type" value="Genomic_DNA"/>
</dbReference>
<feature type="domain" description="TerD" evidence="3">
    <location>
        <begin position="446"/>
        <end position="509"/>
    </location>
</feature>
<dbReference type="CDD" id="cd06974">
    <property type="entry name" value="TerD_like"/>
    <property type="match status" value="1"/>
</dbReference>
<protein>
    <recommendedName>
        <fullName evidence="3">TerD domain-containing protein</fullName>
    </recommendedName>
</protein>
<feature type="compositionally biased region" description="Basic and acidic residues" evidence="2">
    <location>
        <begin position="85"/>
        <end position="112"/>
    </location>
</feature>
<dbReference type="PANTHER" id="PTHR32097">
    <property type="entry name" value="CAMP-BINDING PROTEIN 1-RELATED"/>
    <property type="match status" value="1"/>
</dbReference>
<dbReference type="InterPro" id="IPR003325">
    <property type="entry name" value="TerD"/>
</dbReference>
<comment type="caution">
    <text evidence="4">The sequence shown here is derived from an EMBL/GenBank/DDBJ whole genome shotgun (WGS) entry which is preliminary data.</text>
</comment>
<feature type="compositionally biased region" description="Pro residues" evidence="2">
    <location>
        <begin position="381"/>
        <end position="396"/>
    </location>
</feature>
<dbReference type="Proteomes" id="UP000638353">
    <property type="component" value="Unassembled WGS sequence"/>
</dbReference>
<sequence length="575" mass="60714">MGFGFRVGVPGMSVRVSSRGVRTSVGPRAARVSFGAGGTRLSTGAGPFSASTSLGGGGGRSRRRTATASPAQTDRLARQAARAEQQAEREAAIAELTRLREETTTVHPEDFAPARPPQLPPPPARDLRWALAEAERHHLTGIGLFSRDRRSAAKQRAAAEVPAYLAAEVASRAHQSHARVETQARDWWARLAANDEETVCRTVNEAFSDNPAAGCAVGVSDGVLSVVVRQPDFGSWPTKTPALTPTGRPTLKNLTQRDRLHWWMTSLGSHVVATLKEGFAVAPGITAIDLAVLTRIPDSRRLGIVVYGQWSRRSVEGTAWRTAEDAVRFLDVGTGVECSVTTSVKALDVSQVPCLAALLGSAEDDAALGDLDAGLTRDGGTPPPAPNPYTPPPPATSPYDPLPYAAWLADRRNPPPPSATALRPGENVALPAPHTALRLHCHSPGADLSVFLLDTAERVARDEDFVFYNQPSGAAGAVHLTPPATVDVALDRLPPSVDRLAVVVSADTPVAARLSVTEPAGGSWEFVTPAASGITALLVAEVYRRGPGVWKLRAVGQGWAEGLAGPARHYGVDLD</sequence>
<evidence type="ECO:0000313" key="5">
    <source>
        <dbReference type="Proteomes" id="UP000638353"/>
    </source>
</evidence>
<comment type="similarity">
    <text evidence="1">Belongs to the CAPAB/TerDEXZ family.</text>
</comment>
<evidence type="ECO:0000313" key="4">
    <source>
        <dbReference type="EMBL" id="GHC86044.1"/>
    </source>
</evidence>
<feature type="region of interest" description="Disordered" evidence="2">
    <location>
        <begin position="370"/>
        <end position="400"/>
    </location>
</feature>
<reference evidence="4" key="2">
    <citation type="submission" date="2020-09" db="EMBL/GenBank/DDBJ databases">
        <authorList>
            <person name="Sun Q."/>
            <person name="Ohkuma M."/>
        </authorList>
    </citation>
    <scope>NUCLEOTIDE SEQUENCE</scope>
    <source>
        <strain evidence="4">JCM 4637</strain>
    </source>
</reference>
<evidence type="ECO:0000256" key="2">
    <source>
        <dbReference type="SAM" id="MobiDB-lite"/>
    </source>
</evidence>
<evidence type="ECO:0000256" key="1">
    <source>
        <dbReference type="ARBA" id="ARBA00008775"/>
    </source>
</evidence>
<accession>A0A919C907</accession>
<dbReference type="AlphaFoldDB" id="A0A919C907"/>
<reference evidence="4" key="1">
    <citation type="journal article" date="2014" name="Int. J. Syst. Evol. Microbiol.">
        <title>Complete genome sequence of Corynebacterium casei LMG S-19264T (=DSM 44701T), isolated from a smear-ripened cheese.</title>
        <authorList>
            <consortium name="US DOE Joint Genome Institute (JGI-PGF)"/>
            <person name="Walter F."/>
            <person name="Albersmeier A."/>
            <person name="Kalinowski J."/>
            <person name="Ruckert C."/>
        </authorList>
    </citation>
    <scope>NUCLEOTIDE SEQUENCE</scope>
    <source>
        <strain evidence="4">JCM 4637</strain>
    </source>
</reference>
<dbReference type="InterPro" id="IPR051324">
    <property type="entry name" value="Stress/Tellurium_Resist"/>
</dbReference>
<feature type="domain" description="TerD" evidence="3">
    <location>
        <begin position="529"/>
        <end position="570"/>
    </location>
</feature>